<dbReference type="HOGENOM" id="CLU_045012_0_0_1"/>
<feature type="coiled-coil region" evidence="1">
    <location>
        <begin position="100"/>
        <end position="127"/>
    </location>
</feature>
<dbReference type="PANTHER" id="PTHR28527">
    <property type="entry name" value="MATING-TYPE SWITCHING PROTEIN SWI2-RELATED"/>
    <property type="match status" value="1"/>
</dbReference>
<reference evidence="3 4" key="1">
    <citation type="journal article" date="2012" name="PLoS Pathog.">
        <title>Diverse lifestyles and strategies of plant pathogenesis encoded in the genomes of eighteen Dothideomycetes fungi.</title>
        <authorList>
            <person name="Ohm R.A."/>
            <person name="Feau N."/>
            <person name="Henrissat B."/>
            <person name="Schoch C.L."/>
            <person name="Horwitz B.A."/>
            <person name="Barry K.W."/>
            <person name="Condon B.J."/>
            <person name="Copeland A.C."/>
            <person name="Dhillon B."/>
            <person name="Glaser F."/>
            <person name="Hesse C.N."/>
            <person name="Kosti I."/>
            <person name="LaButti K."/>
            <person name="Lindquist E.A."/>
            <person name="Lucas S."/>
            <person name="Salamov A.A."/>
            <person name="Bradshaw R.E."/>
            <person name="Ciuffetti L."/>
            <person name="Hamelin R.C."/>
            <person name="Kema G.H.J."/>
            <person name="Lawrence C."/>
            <person name="Scott J.A."/>
            <person name="Spatafora J.W."/>
            <person name="Turgeon B.G."/>
            <person name="de Wit P.J.G.M."/>
            <person name="Zhong S."/>
            <person name="Goodwin S.B."/>
            <person name="Grigoriev I.V."/>
        </authorList>
    </citation>
    <scope>NUCLEOTIDE SEQUENCE [LARGE SCALE GENOMIC DNA]</scope>
    <source>
        <strain evidence="3 4">UAMH 10762</strain>
    </source>
</reference>
<keyword evidence="1" id="KW-0175">Coiled coil</keyword>
<evidence type="ECO:0000256" key="1">
    <source>
        <dbReference type="SAM" id="Coils"/>
    </source>
</evidence>
<dbReference type="OrthoDB" id="27934at2759"/>
<protein>
    <recommendedName>
        <fullName evidence="5">DNA repair protein Dds20/Mei5</fullName>
    </recommendedName>
</protein>
<dbReference type="GeneID" id="19111426"/>
<proteinExistence type="predicted"/>
<dbReference type="EMBL" id="KB445552">
    <property type="protein sequence ID" value="EMC98965.1"/>
    <property type="molecule type" value="Genomic_DNA"/>
</dbReference>
<dbReference type="RefSeq" id="XP_007673544.1">
    <property type="nucleotide sequence ID" value="XM_007675354.1"/>
</dbReference>
<sequence>MSSPVSAKRRKLKEAAHTLSKPFVSPLRSAKADRKPLRENNVAGNVPYVPSTLAHTVKADYDATAKTIDASKSASKPTLLAPVPKQRCSTISIKRPDAAEIAAQRALTSLELQIRALKNDLDVFAQAQHITTSTTDAELEVLTERWRLASQQAAEEIFGTVKERVYRMGGVAAWRESEKRKFERANGLGEFALEEEPVDNDADCEFDSQGEELPEEEALSRKKEKRRLRQEVMDAADLPEKPKMDTGGGVSKVWQEGDKDDDVGVGMSIIRHDC</sequence>
<gene>
    <name evidence="3" type="ORF">BAUCODRAFT_31237</name>
</gene>
<dbReference type="GO" id="GO:0006310">
    <property type="term" value="P:DNA recombination"/>
    <property type="evidence" value="ECO:0007669"/>
    <property type="project" value="TreeGrafter"/>
</dbReference>
<feature type="compositionally biased region" description="Acidic residues" evidence="2">
    <location>
        <begin position="208"/>
        <end position="217"/>
    </location>
</feature>
<dbReference type="Gene3D" id="6.10.140.1020">
    <property type="match status" value="1"/>
</dbReference>
<dbReference type="OMA" id="FTMAMML"/>
<feature type="region of interest" description="Disordered" evidence="2">
    <location>
        <begin position="1"/>
        <end position="46"/>
    </location>
</feature>
<name>M2NIP5_BAUPA</name>
<dbReference type="STRING" id="717646.M2NIP5"/>
<feature type="region of interest" description="Disordered" evidence="2">
    <location>
        <begin position="208"/>
        <end position="267"/>
    </location>
</feature>
<organism evidence="3 4">
    <name type="scientific">Baudoinia panamericana (strain UAMH 10762)</name>
    <name type="common">Angels' share fungus</name>
    <name type="synonym">Baudoinia compniacensis (strain UAMH 10762)</name>
    <dbReference type="NCBI Taxonomy" id="717646"/>
    <lineage>
        <taxon>Eukaryota</taxon>
        <taxon>Fungi</taxon>
        <taxon>Dikarya</taxon>
        <taxon>Ascomycota</taxon>
        <taxon>Pezizomycotina</taxon>
        <taxon>Dothideomycetes</taxon>
        <taxon>Dothideomycetidae</taxon>
        <taxon>Mycosphaerellales</taxon>
        <taxon>Teratosphaeriaceae</taxon>
        <taxon>Baudoinia</taxon>
    </lineage>
</organism>
<keyword evidence="4" id="KW-1185">Reference proteome</keyword>
<evidence type="ECO:0000313" key="3">
    <source>
        <dbReference type="EMBL" id="EMC98965.1"/>
    </source>
</evidence>
<accession>M2NIP5</accession>
<dbReference type="KEGG" id="bcom:BAUCODRAFT_31237"/>
<dbReference type="Proteomes" id="UP000011761">
    <property type="component" value="Unassembled WGS sequence"/>
</dbReference>
<evidence type="ECO:0000313" key="4">
    <source>
        <dbReference type="Proteomes" id="UP000011761"/>
    </source>
</evidence>
<evidence type="ECO:0000256" key="2">
    <source>
        <dbReference type="SAM" id="MobiDB-lite"/>
    </source>
</evidence>
<dbReference type="eggNOG" id="ENOG502SAMI">
    <property type="taxonomic scope" value="Eukaryota"/>
</dbReference>
<evidence type="ECO:0008006" key="5">
    <source>
        <dbReference type="Google" id="ProtNLM"/>
    </source>
</evidence>
<dbReference type="PANTHER" id="PTHR28527:SF1">
    <property type="entry name" value="SWI5-DEPENDENT RECOMBINATION DNA REPAIR PROTEIN 1"/>
    <property type="match status" value="1"/>
</dbReference>
<dbReference type="AlphaFoldDB" id="M2NIP5"/>